<protein>
    <recommendedName>
        <fullName evidence="5">Protein DETOXIFICATION</fullName>
    </recommendedName>
</protein>
<proteinExistence type="inferred from homology"/>
<dbReference type="EMBL" id="AUSU01002917">
    <property type="protein sequence ID" value="EPS67803.1"/>
    <property type="molecule type" value="Genomic_DNA"/>
</dbReference>
<gene>
    <name evidence="3" type="ORF">M569_06972</name>
</gene>
<accession>S8DX18</accession>
<sequence length="167" mass="17868">LTITTLHFLVPNSIGAAASTRVSNELGAGKCKSAQRVLSAVLFLSMLELIVAIAALSFGRYVIGYAFSNETRVVDYVKDMVPFLCSSIFTDGLQAVLSGIVRGIGRQQIGAYINLAAYYIVGIPVALLLGFVFDFKGKGLWSGLVAGGAVQDLLLCVVAFRTDWQKQ</sequence>
<reference evidence="3 4" key="1">
    <citation type="journal article" date="2013" name="BMC Genomics">
        <title>The miniature genome of a carnivorous plant Genlisea aurea contains a low number of genes and short non-coding sequences.</title>
        <authorList>
            <person name="Leushkin E.V."/>
            <person name="Sutormin R.A."/>
            <person name="Nabieva E.R."/>
            <person name="Penin A.A."/>
            <person name="Kondrashov A.S."/>
            <person name="Logacheva M.D."/>
        </authorList>
    </citation>
    <scope>NUCLEOTIDE SEQUENCE [LARGE SCALE GENOMIC DNA]</scope>
</reference>
<keyword evidence="2" id="KW-0472">Membrane</keyword>
<comment type="similarity">
    <text evidence="1">Belongs to the multi antimicrobial extrusion (MATE) (TC 2.A.66.1) family.</text>
</comment>
<dbReference type="AlphaFoldDB" id="S8DX18"/>
<evidence type="ECO:0000256" key="1">
    <source>
        <dbReference type="ARBA" id="ARBA00010199"/>
    </source>
</evidence>
<dbReference type="Pfam" id="PF01554">
    <property type="entry name" value="MatE"/>
    <property type="match status" value="1"/>
</dbReference>
<comment type="caution">
    <text evidence="3">The sequence shown here is derived from an EMBL/GenBank/DDBJ whole genome shotgun (WGS) entry which is preliminary data.</text>
</comment>
<feature type="non-terminal residue" evidence="3">
    <location>
        <position position="1"/>
    </location>
</feature>
<name>S8DX18_9LAMI</name>
<dbReference type="InterPro" id="IPR002528">
    <property type="entry name" value="MATE_fam"/>
</dbReference>
<keyword evidence="2" id="KW-0812">Transmembrane</keyword>
<dbReference type="GO" id="GO:0042910">
    <property type="term" value="F:xenobiotic transmembrane transporter activity"/>
    <property type="evidence" value="ECO:0007669"/>
    <property type="project" value="InterPro"/>
</dbReference>
<keyword evidence="2" id="KW-1133">Transmembrane helix</keyword>
<dbReference type="GO" id="GO:0016020">
    <property type="term" value="C:membrane"/>
    <property type="evidence" value="ECO:0007669"/>
    <property type="project" value="InterPro"/>
</dbReference>
<organism evidence="3 4">
    <name type="scientific">Genlisea aurea</name>
    <dbReference type="NCBI Taxonomy" id="192259"/>
    <lineage>
        <taxon>Eukaryota</taxon>
        <taxon>Viridiplantae</taxon>
        <taxon>Streptophyta</taxon>
        <taxon>Embryophyta</taxon>
        <taxon>Tracheophyta</taxon>
        <taxon>Spermatophyta</taxon>
        <taxon>Magnoliopsida</taxon>
        <taxon>eudicotyledons</taxon>
        <taxon>Gunneridae</taxon>
        <taxon>Pentapetalae</taxon>
        <taxon>asterids</taxon>
        <taxon>lamiids</taxon>
        <taxon>Lamiales</taxon>
        <taxon>Lentibulariaceae</taxon>
        <taxon>Genlisea</taxon>
    </lineage>
</organism>
<evidence type="ECO:0000313" key="4">
    <source>
        <dbReference type="Proteomes" id="UP000015453"/>
    </source>
</evidence>
<dbReference type="Proteomes" id="UP000015453">
    <property type="component" value="Unassembled WGS sequence"/>
</dbReference>
<feature type="transmembrane region" description="Helical" evidence="2">
    <location>
        <begin position="37"/>
        <end position="61"/>
    </location>
</feature>
<evidence type="ECO:0000313" key="3">
    <source>
        <dbReference type="EMBL" id="EPS67803.1"/>
    </source>
</evidence>
<keyword evidence="4" id="KW-1185">Reference proteome</keyword>
<dbReference type="GO" id="GO:0015297">
    <property type="term" value="F:antiporter activity"/>
    <property type="evidence" value="ECO:0007669"/>
    <property type="project" value="InterPro"/>
</dbReference>
<dbReference type="OrthoDB" id="912347at2759"/>
<feature type="transmembrane region" description="Helical" evidence="2">
    <location>
        <begin position="112"/>
        <end position="133"/>
    </location>
</feature>
<evidence type="ECO:0000256" key="2">
    <source>
        <dbReference type="SAM" id="Phobius"/>
    </source>
</evidence>
<dbReference type="PANTHER" id="PTHR11206">
    <property type="entry name" value="MULTIDRUG RESISTANCE PROTEIN"/>
    <property type="match status" value="1"/>
</dbReference>
<evidence type="ECO:0008006" key="5">
    <source>
        <dbReference type="Google" id="ProtNLM"/>
    </source>
</evidence>
<feature type="non-terminal residue" evidence="3">
    <location>
        <position position="167"/>
    </location>
</feature>
<feature type="transmembrane region" description="Helical" evidence="2">
    <location>
        <begin position="139"/>
        <end position="160"/>
    </location>
</feature>